<organism evidence="1 2">
    <name type="scientific">Nocardia terpenica</name>
    <dbReference type="NCBI Taxonomy" id="455432"/>
    <lineage>
        <taxon>Bacteria</taxon>
        <taxon>Bacillati</taxon>
        <taxon>Actinomycetota</taxon>
        <taxon>Actinomycetes</taxon>
        <taxon>Mycobacteriales</taxon>
        <taxon>Nocardiaceae</taxon>
        <taxon>Nocardia</taxon>
    </lineage>
</organism>
<keyword evidence="2" id="KW-1185">Reference proteome</keyword>
<gene>
    <name evidence="1" type="ORF">AWN90_11885</name>
</gene>
<name>A0A164HIV5_9NOCA</name>
<sequence>MTDTPTDRELTDLLRELGEIIDGHNALDIKAHGQRAVSYWVLEAPRRGQEMAAYAQKLQRAAEITTILARAGE</sequence>
<dbReference type="AlphaFoldDB" id="A0A164HIV5"/>
<dbReference type="Proteomes" id="UP000076512">
    <property type="component" value="Unassembled WGS sequence"/>
</dbReference>
<evidence type="ECO:0000313" key="1">
    <source>
        <dbReference type="EMBL" id="KZM68554.1"/>
    </source>
</evidence>
<dbReference type="EMBL" id="LWGR01000021">
    <property type="protein sequence ID" value="KZM68554.1"/>
    <property type="molecule type" value="Genomic_DNA"/>
</dbReference>
<dbReference type="STRING" id="455432.AWN90_11885"/>
<evidence type="ECO:0000313" key="2">
    <source>
        <dbReference type="Proteomes" id="UP000076512"/>
    </source>
</evidence>
<proteinExistence type="predicted"/>
<reference evidence="1 2" key="1">
    <citation type="submission" date="2016-04" db="EMBL/GenBank/DDBJ databases">
        <authorList>
            <person name="Evans L.H."/>
            <person name="Alamgir A."/>
            <person name="Owens N."/>
            <person name="Weber N.D."/>
            <person name="Virtaneva K."/>
            <person name="Barbian K."/>
            <person name="Babar A."/>
            <person name="Rosenke K."/>
        </authorList>
    </citation>
    <scope>NUCLEOTIDE SEQUENCE [LARGE SCALE GENOMIC DNA]</scope>
    <source>
        <strain evidence="1 2">IFM 0406</strain>
    </source>
</reference>
<protein>
    <submittedName>
        <fullName evidence="1">Uncharacterized protein</fullName>
    </submittedName>
</protein>
<comment type="caution">
    <text evidence="1">The sequence shown here is derived from an EMBL/GenBank/DDBJ whole genome shotgun (WGS) entry which is preliminary data.</text>
</comment>
<accession>A0A164HIV5</accession>
<dbReference type="RefSeq" id="WP_067580260.1">
    <property type="nucleotide sequence ID" value="NZ_JABMCZ010000002.1"/>
</dbReference>